<dbReference type="InterPro" id="IPR000757">
    <property type="entry name" value="Beta-glucanase-like"/>
</dbReference>
<dbReference type="InterPro" id="IPR008264">
    <property type="entry name" value="Beta_glucanase"/>
</dbReference>
<dbReference type="CDD" id="cd02176">
    <property type="entry name" value="GH16_XET"/>
    <property type="match status" value="1"/>
</dbReference>
<dbReference type="PROSITE" id="PS51762">
    <property type="entry name" value="GH16_2"/>
    <property type="match status" value="1"/>
</dbReference>
<dbReference type="Proteomes" id="UP001370490">
    <property type="component" value="Unassembled WGS sequence"/>
</dbReference>
<feature type="signal peptide" evidence="6">
    <location>
        <begin position="1"/>
        <end position="20"/>
    </location>
</feature>
<evidence type="ECO:0000259" key="7">
    <source>
        <dbReference type="PROSITE" id="PS51762"/>
    </source>
</evidence>
<keyword evidence="6" id="KW-0052">Apoplast</keyword>
<comment type="caution">
    <text evidence="8">The sequence shown here is derived from an EMBL/GenBank/DDBJ whole genome shotgun (WGS) entry which is preliminary data.</text>
</comment>
<evidence type="ECO:0000313" key="8">
    <source>
        <dbReference type="EMBL" id="KAK6937640.1"/>
    </source>
</evidence>
<reference evidence="8 9" key="1">
    <citation type="submission" date="2023-12" db="EMBL/GenBank/DDBJ databases">
        <title>A high-quality genome assembly for Dillenia turbinata (Dilleniales).</title>
        <authorList>
            <person name="Chanderbali A."/>
        </authorList>
    </citation>
    <scope>NUCLEOTIDE SEQUENCE [LARGE SCALE GENOMIC DNA]</scope>
    <source>
        <strain evidence="8">LSX21</strain>
        <tissue evidence="8">Leaf</tissue>
    </source>
</reference>
<dbReference type="InterPro" id="IPR013320">
    <property type="entry name" value="ConA-like_dom_sf"/>
</dbReference>
<keyword evidence="3" id="KW-1015">Disulfide bond</keyword>
<feature type="chain" id="PRO_5042672905" description="Xyloglucan endotransglucosylase/hydrolase" evidence="6">
    <location>
        <begin position="21"/>
        <end position="275"/>
    </location>
</feature>
<dbReference type="GO" id="GO:0016762">
    <property type="term" value="F:xyloglucan:xyloglucosyl transferase activity"/>
    <property type="evidence" value="ECO:0007669"/>
    <property type="project" value="UniProtKB-EC"/>
</dbReference>
<proteinExistence type="inferred from homology"/>
<dbReference type="GO" id="GO:0010411">
    <property type="term" value="P:xyloglucan metabolic process"/>
    <property type="evidence" value="ECO:0007669"/>
    <property type="project" value="InterPro"/>
</dbReference>
<dbReference type="PRINTS" id="PR00737">
    <property type="entry name" value="GLHYDRLASE16"/>
</dbReference>
<keyword evidence="1 6" id="KW-0808">Transferase</keyword>
<keyword evidence="6" id="KW-0134">Cell wall</keyword>
<dbReference type="GO" id="GO:0042546">
    <property type="term" value="P:cell wall biogenesis"/>
    <property type="evidence" value="ECO:0007669"/>
    <property type="project" value="InterPro"/>
</dbReference>
<sequence length="275" mass="31812">MVGVLSQGLFAFLLLGGVLADARREVGFGTNYVVSWGKEHFRSLDEGREVQLLMDKTSGAGFASKLNYRSGFFAMKIKIPGRDTAGVVTAFYLTTGNRIEHEELDFEFLGNVEGQPIILQTNVFANGIGNREHRVRLWFDPSEDFHTYQILWNAYQIVLYKNQRSKKVSYPTKPMRIEGTLWDGEDRATDGGRKKTNWAFAPFKANFQGFNIDGCSSTARDCRSPKYWWNTRKYRRLDAHQQQAYENTRKHVVYDYCTDRKRYPMPPPECPHRHD</sequence>
<comment type="subcellular location">
    <subcellularLocation>
        <location evidence="6">Secreted</location>
        <location evidence="6">Cell wall</location>
    </subcellularLocation>
    <subcellularLocation>
        <location evidence="6">Secreted</location>
        <location evidence="6">Extracellular space</location>
        <location evidence="6">Apoplast</location>
    </subcellularLocation>
</comment>
<dbReference type="GO" id="GO:0004553">
    <property type="term" value="F:hydrolase activity, hydrolyzing O-glycosyl compounds"/>
    <property type="evidence" value="ECO:0007669"/>
    <property type="project" value="InterPro"/>
</dbReference>
<name>A0AAN8VP51_9MAGN</name>
<comment type="PTM">
    <text evidence="6">Contains at least one intrachain disulfide bond essential for its enzymatic activity.</text>
</comment>
<keyword evidence="6" id="KW-0732">Signal</keyword>
<keyword evidence="2 6" id="KW-0378">Hydrolase</keyword>
<accession>A0AAN8VP51</accession>
<keyword evidence="4 6" id="KW-0326">Glycosidase</keyword>
<dbReference type="InterPro" id="IPR044791">
    <property type="entry name" value="Beta-glucanase/XTH"/>
</dbReference>
<feature type="active site" description="Nucleophile" evidence="5">
    <location>
        <position position="103"/>
    </location>
</feature>
<evidence type="ECO:0000256" key="4">
    <source>
        <dbReference type="ARBA" id="ARBA00023295"/>
    </source>
</evidence>
<dbReference type="SUPFAM" id="SSF49899">
    <property type="entry name" value="Concanavalin A-like lectins/glucanases"/>
    <property type="match status" value="1"/>
</dbReference>
<feature type="active site" description="Proton donor" evidence="5">
    <location>
        <position position="107"/>
    </location>
</feature>
<dbReference type="AlphaFoldDB" id="A0AAN8VP51"/>
<dbReference type="PIRSF" id="PIRSF005604">
    <property type="entry name" value="XET"/>
    <property type="match status" value="1"/>
</dbReference>
<dbReference type="Gene3D" id="2.60.120.200">
    <property type="match status" value="1"/>
</dbReference>
<gene>
    <name evidence="8" type="ORF">RJ641_031148</name>
</gene>
<organism evidence="8 9">
    <name type="scientific">Dillenia turbinata</name>
    <dbReference type="NCBI Taxonomy" id="194707"/>
    <lineage>
        <taxon>Eukaryota</taxon>
        <taxon>Viridiplantae</taxon>
        <taxon>Streptophyta</taxon>
        <taxon>Embryophyta</taxon>
        <taxon>Tracheophyta</taxon>
        <taxon>Spermatophyta</taxon>
        <taxon>Magnoliopsida</taxon>
        <taxon>eudicotyledons</taxon>
        <taxon>Gunneridae</taxon>
        <taxon>Pentapetalae</taxon>
        <taxon>Dilleniales</taxon>
        <taxon>Dilleniaceae</taxon>
        <taxon>Dillenia</taxon>
    </lineage>
</organism>
<evidence type="ECO:0000256" key="2">
    <source>
        <dbReference type="ARBA" id="ARBA00022801"/>
    </source>
</evidence>
<keyword evidence="6" id="KW-0964">Secreted</keyword>
<evidence type="ECO:0000313" key="9">
    <source>
        <dbReference type="Proteomes" id="UP001370490"/>
    </source>
</evidence>
<comment type="function">
    <text evidence="6">Catalyzes xyloglucan endohydrolysis (XEH) and/or endotransglycosylation (XET). Cleaves and religates xyloglucan polymers, an essential constituent of the primary cell wall, and thereby participates in cell wall construction of growing tissues.</text>
</comment>
<evidence type="ECO:0000256" key="6">
    <source>
        <dbReference type="RuleBase" id="RU361120"/>
    </source>
</evidence>
<dbReference type="GO" id="GO:0048046">
    <property type="term" value="C:apoplast"/>
    <property type="evidence" value="ECO:0007669"/>
    <property type="project" value="UniProtKB-SubCell"/>
</dbReference>
<dbReference type="EMBL" id="JBAMMX010000006">
    <property type="protein sequence ID" value="KAK6937640.1"/>
    <property type="molecule type" value="Genomic_DNA"/>
</dbReference>
<dbReference type="InterPro" id="IPR016455">
    <property type="entry name" value="XTH"/>
</dbReference>
<keyword evidence="9" id="KW-1185">Reference proteome</keyword>
<evidence type="ECO:0000256" key="5">
    <source>
        <dbReference type="PIRSR" id="PIRSR005604-1"/>
    </source>
</evidence>
<dbReference type="Pfam" id="PF06955">
    <property type="entry name" value="XET_C"/>
    <property type="match status" value="1"/>
</dbReference>
<evidence type="ECO:0000256" key="1">
    <source>
        <dbReference type="ARBA" id="ARBA00022679"/>
    </source>
</evidence>
<dbReference type="PANTHER" id="PTHR31062">
    <property type="entry name" value="XYLOGLUCAN ENDOTRANSGLUCOSYLASE/HYDROLASE PROTEIN 8-RELATED"/>
    <property type="match status" value="1"/>
</dbReference>
<protein>
    <recommendedName>
        <fullName evidence="6">Xyloglucan endotransglucosylase/hydrolase</fullName>
        <ecNumber evidence="6">2.4.1.207</ecNumber>
    </recommendedName>
</protein>
<keyword evidence="6" id="KW-0961">Cell wall biogenesis/degradation</keyword>
<dbReference type="Pfam" id="PF00722">
    <property type="entry name" value="Glyco_hydro_16"/>
    <property type="match status" value="1"/>
</dbReference>
<comment type="similarity">
    <text evidence="6">Belongs to the glycosyl hydrolase 16 family.</text>
</comment>
<feature type="domain" description="GH16" evidence="7">
    <location>
        <begin position="1"/>
        <end position="207"/>
    </location>
</feature>
<evidence type="ECO:0000256" key="3">
    <source>
        <dbReference type="ARBA" id="ARBA00023157"/>
    </source>
</evidence>
<dbReference type="GO" id="GO:0071555">
    <property type="term" value="P:cell wall organization"/>
    <property type="evidence" value="ECO:0007669"/>
    <property type="project" value="UniProtKB-KW"/>
</dbReference>
<dbReference type="InterPro" id="IPR010713">
    <property type="entry name" value="XET_C"/>
</dbReference>
<dbReference type="EC" id="2.4.1.207" evidence="6"/>